<evidence type="ECO:0000313" key="1">
    <source>
        <dbReference type="EMBL" id="KAL3651424.1"/>
    </source>
</evidence>
<organism evidence="1 2">
    <name type="scientific">Castilleja foliolosa</name>
    <dbReference type="NCBI Taxonomy" id="1961234"/>
    <lineage>
        <taxon>Eukaryota</taxon>
        <taxon>Viridiplantae</taxon>
        <taxon>Streptophyta</taxon>
        <taxon>Embryophyta</taxon>
        <taxon>Tracheophyta</taxon>
        <taxon>Spermatophyta</taxon>
        <taxon>Magnoliopsida</taxon>
        <taxon>eudicotyledons</taxon>
        <taxon>Gunneridae</taxon>
        <taxon>Pentapetalae</taxon>
        <taxon>asterids</taxon>
        <taxon>lamiids</taxon>
        <taxon>Lamiales</taxon>
        <taxon>Orobanchaceae</taxon>
        <taxon>Pedicularideae</taxon>
        <taxon>Castillejinae</taxon>
        <taxon>Castilleja</taxon>
    </lineage>
</organism>
<accession>A0ABD3EEH9</accession>
<dbReference type="Pfam" id="PF12070">
    <property type="entry name" value="SCAI"/>
    <property type="match status" value="1"/>
</dbReference>
<proteinExistence type="predicted"/>
<comment type="caution">
    <text evidence="1">The sequence shown here is derived from an EMBL/GenBank/DDBJ whole genome shotgun (WGS) entry which is preliminary data.</text>
</comment>
<keyword evidence="2" id="KW-1185">Reference proteome</keyword>
<gene>
    <name evidence="1" type="ORF">CASFOL_004426</name>
</gene>
<dbReference type="AlphaFoldDB" id="A0ABD3EEH9"/>
<dbReference type="Proteomes" id="UP001632038">
    <property type="component" value="Unassembled WGS sequence"/>
</dbReference>
<dbReference type="EMBL" id="JAVIJP010000006">
    <property type="protein sequence ID" value="KAL3651424.1"/>
    <property type="molecule type" value="Genomic_DNA"/>
</dbReference>
<sequence length="118" mass="13332">MVKKDIYGKKLLQSSLNALGSSLAADDHNLSPVWAQILSDPFLRRLAPLKRFVFCRAVLSLYSPSFNKMEYIPECMPCLPEAISPMRSKCQAIVLKLADLFEVTNRFVFSEETTLSDD</sequence>
<protein>
    <submittedName>
        <fullName evidence="1">Uncharacterized protein</fullName>
    </submittedName>
</protein>
<dbReference type="InterPro" id="IPR022709">
    <property type="entry name" value="SCAI"/>
</dbReference>
<dbReference type="PANTHER" id="PTHR21243">
    <property type="entry name" value="PROTEIN SCAI"/>
    <property type="match status" value="1"/>
</dbReference>
<reference evidence="2" key="1">
    <citation type="journal article" date="2024" name="IScience">
        <title>Strigolactones Initiate the Formation of Haustorium-like Structures in Castilleja.</title>
        <authorList>
            <person name="Buerger M."/>
            <person name="Peterson D."/>
            <person name="Chory J."/>
        </authorList>
    </citation>
    <scope>NUCLEOTIDE SEQUENCE [LARGE SCALE GENOMIC DNA]</scope>
</reference>
<name>A0ABD3EEH9_9LAMI</name>
<evidence type="ECO:0000313" key="2">
    <source>
        <dbReference type="Proteomes" id="UP001632038"/>
    </source>
</evidence>